<evidence type="ECO:0000259" key="2">
    <source>
        <dbReference type="Pfam" id="PF10650"/>
    </source>
</evidence>
<keyword evidence="4" id="KW-1185">Reference proteome</keyword>
<dbReference type="STRING" id="97331.A0A436ZUN1"/>
<feature type="domain" description="Putative zinc-finger" evidence="2">
    <location>
        <begin position="721"/>
        <end position="741"/>
    </location>
</feature>
<feature type="compositionally biased region" description="Polar residues" evidence="1">
    <location>
        <begin position="349"/>
        <end position="359"/>
    </location>
</feature>
<feature type="compositionally biased region" description="Polar residues" evidence="1">
    <location>
        <begin position="117"/>
        <end position="134"/>
    </location>
</feature>
<dbReference type="Proteomes" id="UP000283090">
    <property type="component" value="Unassembled WGS sequence"/>
</dbReference>
<evidence type="ECO:0000256" key="1">
    <source>
        <dbReference type="SAM" id="MobiDB-lite"/>
    </source>
</evidence>
<dbReference type="InterPro" id="IPR039278">
    <property type="entry name" value="Red1"/>
</dbReference>
<evidence type="ECO:0000313" key="3">
    <source>
        <dbReference type="EMBL" id="RVD82436.1"/>
    </source>
</evidence>
<dbReference type="GO" id="GO:0005634">
    <property type="term" value="C:nucleus"/>
    <property type="evidence" value="ECO:0007669"/>
    <property type="project" value="TreeGrafter"/>
</dbReference>
<feature type="compositionally biased region" description="Polar residues" evidence="1">
    <location>
        <begin position="277"/>
        <end position="287"/>
    </location>
</feature>
<reference evidence="3 4" key="1">
    <citation type="submission" date="2019-01" db="EMBL/GenBank/DDBJ databases">
        <title>Intercellular communication is required for trap formation in the nematode-trapping fungus Duddingtonia flagrans.</title>
        <authorList>
            <person name="Youssar L."/>
            <person name="Wernet V."/>
            <person name="Hensel N."/>
            <person name="Hildebrandt H.-G."/>
            <person name="Fischer R."/>
        </authorList>
    </citation>
    <scope>NUCLEOTIDE SEQUENCE [LARGE SCALE GENOMIC DNA]</scope>
    <source>
        <strain evidence="3 4">CBS H-5679</strain>
    </source>
</reference>
<gene>
    <name evidence="3" type="ORF">DFL_006863</name>
</gene>
<feature type="compositionally biased region" description="Polar residues" evidence="1">
    <location>
        <begin position="412"/>
        <end position="429"/>
    </location>
</feature>
<comment type="caution">
    <text evidence="3">The sequence shown here is derived from an EMBL/GenBank/DDBJ whole genome shotgun (WGS) entry which is preliminary data.</text>
</comment>
<sequence>MPKPRQPSTSTASTVPKTPVTPVTPGEDNSKPNLTISVPPVSASSQRDEGPEEGEISDDEDDHYSPREATTPIQIHQALPLADPFQAAIAASMQAPLINPFPINNPNDQSSIRKEQLNPNTASRPNQETDPTQMTMPELRKAAQSAVMYLSCSAKMSFEQIVEEGVERTVLAGIYNQLKLSIPDSSKNVPTTVLPKNTALNEIPNGLKATVPTPTVPKPEINAAPPTLPTSLPPKPPTSVATSNNLSVVSRFNQSLPSLNIAQPSLNRIVSPPLPTPQSNVLRETSPPSQPPTLRSRKRPVAADFDIEIKPATLNSKQPRFGNRQRLESSQLIFNVSDNEEEGKEQKQKTLLVTPQSVGPSRPDSANPEKNEQLGESIRLTELAIEKMRQKIAFAMSRKPKPASNGEMRSDPPSNSTTPLPAASSTDSLSAKEASLERVEEFLHQTLDQINTGTAQPAAVEAAAELVTAELIDVEAKVDGFDVNVVINTPPSISSPEKPPTLSADDSEVKDNVTMTDSSDLQTDDKSFEASPVGLNSRDGDADGPGSPMDLSDLDTTSDESDQDSSDSESDLGAEDSEPNDTSEQVSSNDSADVEMHSTSGDESPASDSASSPVQETPDDDGYDPEARKSTIGEVSILAAATEISPNQSPPLIIGVSEPRQQPATSTNGQPKKPEIGFTEYQSQLSGFKSFRYHPNYNKLVSQGYKSLTYSHHIDSELPVCDFETRGGTCNDPQCRWQHFRQMALPENNILLELAEPDANQDDKEEYKGALDKILSRLDSGDPGDFDKIAGEVVEYRRQTLGDPTRVIKDL</sequence>
<dbReference type="InterPro" id="IPR019607">
    <property type="entry name" value="Putative_zinc-finger_domain"/>
</dbReference>
<feature type="region of interest" description="Disordered" evidence="1">
    <location>
        <begin position="339"/>
        <end position="378"/>
    </location>
</feature>
<dbReference type="RefSeq" id="XP_067487980.1">
    <property type="nucleotide sequence ID" value="XM_067636354.1"/>
</dbReference>
<feature type="region of interest" description="Disordered" evidence="1">
    <location>
        <begin position="1"/>
        <end position="66"/>
    </location>
</feature>
<organism evidence="3 4">
    <name type="scientific">Arthrobotrys flagrans</name>
    <name type="common">Nematode-trapping fungus</name>
    <name type="synonym">Trichothecium flagrans</name>
    <dbReference type="NCBI Taxonomy" id="97331"/>
    <lineage>
        <taxon>Eukaryota</taxon>
        <taxon>Fungi</taxon>
        <taxon>Dikarya</taxon>
        <taxon>Ascomycota</taxon>
        <taxon>Pezizomycotina</taxon>
        <taxon>Orbiliomycetes</taxon>
        <taxon>Orbiliales</taxon>
        <taxon>Orbiliaceae</taxon>
        <taxon>Arthrobotrys</taxon>
    </lineage>
</organism>
<feature type="compositionally biased region" description="Polar residues" evidence="1">
    <location>
        <begin position="582"/>
        <end position="591"/>
    </location>
</feature>
<feature type="region of interest" description="Disordered" evidence="1">
    <location>
        <begin position="488"/>
        <end position="676"/>
    </location>
</feature>
<protein>
    <recommendedName>
        <fullName evidence="2">Putative zinc-finger domain-containing protein</fullName>
    </recommendedName>
</protein>
<dbReference type="AlphaFoldDB" id="A0A436ZUN1"/>
<feature type="region of interest" description="Disordered" evidence="1">
    <location>
        <begin position="100"/>
        <end position="134"/>
    </location>
</feature>
<feature type="compositionally biased region" description="Acidic residues" evidence="1">
    <location>
        <begin position="552"/>
        <end position="581"/>
    </location>
</feature>
<proteinExistence type="predicted"/>
<dbReference type="EMBL" id="SAEB01000009">
    <property type="protein sequence ID" value="RVD82436.1"/>
    <property type="molecule type" value="Genomic_DNA"/>
</dbReference>
<feature type="compositionally biased region" description="Low complexity" evidence="1">
    <location>
        <begin position="7"/>
        <end position="25"/>
    </location>
</feature>
<feature type="region of interest" description="Disordered" evidence="1">
    <location>
        <begin position="396"/>
        <end position="436"/>
    </location>
</feature>
<feature type="compositionally biased region" description="Acidic residues" evidence="1">
    <location>
        <begin position="50"/>
        <end position="62"/>
    </location>
</feature>
<dbReference type="OrthoDB" id="1922977at2759"/>
<dbReference type="Pfam" id="PF10650">
    <property type="entry name" value="zf-C3H1"/>
    <property type="match status" value="1"/>
</dbReference>
<dbReference type="VEuPathDB" id="FungiDB:DFL_006863"/>
<name>A0A436ZUN1_ARTFL</name>
<dbReference type="PANTHER" id="PTHR21563">
    <property type="entry name" value="ZINC FINGER C3H1 DOMAIN-CONTAINING PROTEIN"/>
    <property type="match status" value="1"/>
</dbReference>
<accession>A0A436ZUN1</accession>
<dbReference type="PANTHER" id="PTHR21563:SF3">
    <property type="entry name" value="ZINC FINGER C3H1 DOMAIN-CONTAINING PROTEIN"/>
    <property type="match status" value="1"/>
</dbReference>
<feature type="compositionally biased region" description="Polar residues" evidence="1">
    <location>
        <begin position="659"/>
        <end position="670"/>
    </location>
</feature>
<evidence type="ECO:0000313" key="4">
    <source>
        <dbReference type="Proteomes" id="UP000283090"/>
    </source>
</evidence>
<feature type="compositionally biased region" description="Pro residues" evidence="1">
    <location>
        <begin position="226"/>
        <end position="237"/>
    </location>
</feature>
<dbReference type="GO" id="GO:0000178">
    <property type="term" value="C:exosome (RNase complex)"/>
    <property type="evidence" value="ECO:0007669"/>
    <property type="project" value="TreeGrafter"/>
</dbReference>
<feature type="region of interest" description="Disordered" evidence="1">
    <location>
        <begin position="205"/>
        <end position="242"/>
    </location>
</feature>
<dbReference type="GeneID" id="93589174"/>
<feature type="region of interest" description="Disordered" evidence="1">
    <location>
        <begin position="267"/>
        <end position="301"/>
    </location>
</feature>
<feature type="compositionally biased region" description="Low complexity" evidence="1">
    <location>
        <begin position="601"/>
        <end position="613"/>
    </location>
</feature>